<evidence type="ECO:0000313" key="2">
    <source>
        <dbReference type="Proteomes" id="UP000324222"/>
    </source>
</evidence>
<sequence>MQRNAETKREQYRKRQEEIDSRLRESLKYELCSIGIHGLQKCSGLPFEAFKTIVKCSKHGTLYVSIARPLNRPHGVSKPPSGNNDLPQLFEIVKALSHGVSTISNETRNLKNLDSSNDPTCLSDPSLL</sequence>
<dbReference type="AlphaFoldDB" id="A0A5B7GXG7"/>
<name>A0A5B7GXG7_PORTR</name>
<dbReference type="Proteomes" id="UP000324222">
    <property type="component" value="Unassembled WGS sequence"/>
</dbReference>
<keyword evidence="2" id="KW-1185">Reference proteome</keyword>
<dbReference type="EMBL" id="VSRR010019455">
    <property type="protein sequence ID" value="MPC62249.1"/>
    <property type="molecule type" value="Genomic_DNA"/>
</dbReference>
<accession>A0A5B7GXG7</accession>
<organism evidence="1 2">
    <name type="scientific">Portunus trituberculatus</name>
    <name type="common">Swimming crab</name>
    <name type="synonym">Neptunus trituberculatus</name>
    <dbReference type="NCBI Taxonomy" id="210409"/>
    <lineage>
        <taxon>Eukaryota</taxon>
        <taxon>Metazoa</taxon>
        <taxon>Ecdysozoa</taxon>
        <taxon>Arthropoda</taxon>
        <taxon>Crustacea</taxon>
        <taxon>Multicrustacea</taxon>
        <taxon>Malacostraca</taxon>
        <taxon>Eumalacostraca</taxon>
        <taxon>Eucarida</taxon>
        <taxon>Decapoda</taxon>
        <taxon>Pleocyemata</taxon>
        <taxon>Brachyura</taxon>
        <taxon>Eubrachyura</taxon>
        <taxon>Portunoidea</taxon>
        <taxon>Portunidae</taxon>
        <taxon>Portuninae</taxon>
        <taxon>Portunus</taxon>
    </lineage>
</organism>
<reference evidence="1 2" key="1">
    <citation type="submission" date="2019-05" db="EMBL/GenBank/DDBJ databases">
        <title>Another draft genome of Portunus trituberculatus and its Hox gene families provides insights of decapod evolution.</title>
        <authorList>
            <person name="Jeong J.-H."/>
            <person name="Song I."/>
            <person name="Kim S."/>
            <person name="Choi T."/>
            <person name="Kim D."/>
            <person name="Ryu S."/>
            <person name="Kim W."/>
        </authorList>
    </citation>
    <scope>NUCLEOTIDE SEQUENCE [LARGE SCALE GENOMIC DNA]</scope>
    <source>
        <tissue evidence="1">Muscle</tissue>
    </source>
</reference>
<protein>
    <submittedName>
        <fullName evidence="1">Uncharacterized protein</fullName>
    </submittedName>
</protein>
<comment type="caution">
    <text evidence="1">The sequence shown here is derived from an EMBL/GenBank/DDBJ whole genome shotgun (WGS) entry which is preliminary data.</text>
</comment>
<evidence type="ECO:0000313" key="1">
    <source>
        <dbReference type="EMBL" id="MPC62249.1"/>
    </source>
</evidence>
<gene>
    <name evidence="1" type="ORF">E2C01_056332</name>
</gene>
<proteinExistence type="predicted"/>